<evidence type="ECO:0000313" key="4">
    <source>
        <dbReference type="Proteomes" id="UP001207116"/>
    </source>
</evidence>
<dbReference type="EMBL" id="JAPFQP010000002">
    <property type="protein sequence ID" value="MCX2719364.1"/>
    <property type="molecule type" value="Genomic_DNA"/>
</dbReference>
<dbReference type="InterPro" id="IPR036956">
    <property type="entry name" value="Impact_N_sf"/>
</dbReference>
<comment type="similarity">
    <text evidence="1">Belongs to the IMPACT family.</text>
</comment>
<dbReference type="Gene3D" id="3.30.230.30">
    <property type="entry name" value="Impact, N-terminal domain"/>
    <property type="match status" value="1"/>
</dbReference>
<feature type="domain" description="Impact N-terminal" evidence="2">
    <location>
        <begin position="23"/>
        <end position="128"/>
    </location>
</feature>
<protein>
    <submittedName>
        <fullName evidence="3">YigZ family protein</fullName>
    </submittedName>
</protein>
<dbReference type="SUPFAM" id="SSF54980">
    <property type="entry name" value="EF-G C-terminal domain-like"/>
    <property type="match status" value="1"/>
</dbReference>
<evidence type="ECO:0000259" key="2">
    <source>
        <dbReference type="Pfam" id="PF01205"/>
    </source>
</evidence>
<dbReference type="PANTHER" id="PTHR16301:SF20">
    <property type="entry name" value="IMPACT FAMILY MEMBER YIGZ"/>
    <property type="match status" value="1"/>
</dbReference>
<dbReference type="Pfam" id="PF01205">
    <property type="entry name" value="Impact_N"/>
    <property type="match status" value="1"/>
</dbReference>
<dbReference type="GO" id="GO:0006446">
    <property type="term" value="P:regulation of translational initiation"/>
    <property type="evidence" value="ECO:0007669"/>
    <property type="project" value="TreeGrafter"/>
</dbReference>
<name>A0AAE3MM23_9FLAO</name>
<dbReference type="Proteomes" id="UP001207116">
    <property type="component" value="Unassembled WGS sequence"/>
</dbReference>
<organism evidence="3 4">
    <name type="scientific">Lentiprolixibacter aurantiacus</name>
    <dbReference type="NCBI Taxonomy" id="2993939"/>
    <lineage>
        <taxon>Bacteria</taxon>
        <taxon>Pseudomonadati</taxon>
        <taxon>Bacteroidota</taxon>
        <taxon>Flavobacteriia</taxon>
        <taxon>Flavobacteriales</taxon>
        <taxon>Flavobacteriaceae</taxon>
        <taxon>Lentiprolixibacter</taxon>
    </lineage>
</organism>
<dbReference type="Gene3D" id="3.30.70.240">
    <property type="match status" value="1"/>
</dbReference>
<dbReference type="GO" id="GO:0005737">
    <property type="term" value="C:cytoplasm"/>
    <property type="evidence" value="ECO:0007669"/>
    <property type="project" value="TreeGrafter"/>
</dbReference>
<dbReference type="RefSeq" id="WP_266012002.1">
    <property type="nucleotide sequence ID" value="NZ_JAPFQP010000002.1"/>
</dbReference>
<proteinExistence type="inferred from homology"/>
<reference evidence="3" key="1">
    <citation type="submission" date="2022-11" db="EMBL/GenBank/DDBJ databases">
        <title>The characterization of three novel Bacteroidetes species and genomic analysis of their roles in tidal elemental geochemical cycles.</title>
        <authorList>
            <person name="Ma K.-J."/>
        </authorList>
    </citation>
    <scope>NUCLEOTIDE SEQUENCE</scope>
    <source>
        <strain evidence="3">M415</strain>
    </source>
</reference>
<dbReference type="InterPro" id="IPR023582">
    <property type="entry name" value="Impact"/>
</dbReference>
<evidence type="ECO:0000256" key="1">
    <source>
        <dbReference type="ARBA" id="ARBA00007665"/>
    </source>
</evidence>
<dbReference type="InterPro" id="IPR020568">
    <property type="entry name" value="Ribosomal_Su5_D2-typ_SF"/>
</dbReference>
<dbReference type="InterPro" id="IPR001498">
    <property type="entry name" value="Impact_N"/>
</dbReference>
<dbReference type="InterPro" id="IPR035647">
    <property type="entry name" value="EFG_III/V"/>
</dbReference>
<sequence>MSDETGTYRMLREPVEQVIFKERKSKFIGYAYPVRSEQEISAHLEELKQRYADANHICYAWKLGVSDPTYRVQDDGEPRNSAGVPIYGQINSLELTNIVVFVVRYFGGVKLGVGGLISAYRETARSTLEEGKVQELSVSCGYRLTFNYSQMNAVERLISRMELEVVKRDLQEEALFVVEVPLSKKSRFLEAIHSFYKVDVDEVTEN</sequence>
<comment type="caution">
    <text evidence="3">The sequence shown here is derived from an EMBL/GenBank/DDBJ whole genome shotgun (WGS) entry which is preliminary data.</text>
</comment>
<evidence type="ECO:0000313" key="3">
    <source>
        <dbReference type="EMBL" id="MCX2719364.1"/>
    </source>
</evidence>
<dbReference type="PANTHER" id="PTHR16301">
    <property type="entry name" value="IMPACT-RELATED"/>
    <property type="match status" value="1"/>
</dbReference>
<keyword evidence="4" id="KW-1185">Reference proteome</keyword>
<dbReference type="AlphaFoldDB" id="A0AAE3MM23"/>
<accession>A0AAE3MM23</accession>
<gene>
    <name evidence="3" type="ORF">OO016_07115</name>
</gene>
<dbReference type="SUPFAM" id="SSF54211">
    <property type="entry name" value="Ribosomal protein S5 domain 2-like"/>
    <property type="match status" value="1"/>
</dbReference>